<dbReference type="Proteomes" id="UP000634136">
    <property type="component" value="Unassembled WGS sequence"/>
</dbReference>
<evidence type="ECO:0000313" key="1">
    <source>
        <dbReference type="EMBL" id="KAF7811573.1"/>
    </source>
</evidence>
<accession>A0A834SXR5</accession>
<dbReference type="EMBL" id="JAAIUW010000010">
    <property type="protein sequence ID" value="KAF7811573.1"/>
    <property type="molecule type" value="Genomic_DNA"/>
</dbReference>
<dbReference type="AlphaFoldDB" id="A0A834SXR5"/>
<sequence>MRHMIPISFNSILADHDPPLAFEASFQMQTIARLNGGVGHGVGLNGGGGNGVGLNVAMAMVLRVLTMMLG</sequence>
<protein>
    <submittedName>
        <fullName evidence="1">Uncharacterized protein</fullName>
    </submittedName>
</protein>
<proteinExistence type="predicted"/>
<name>A0A834SXR5_9FABA</name>
<gene>
    <name evidence="1" type="ORF">G2W53_032549</name>
</gene>
<evidence type="ECO:0000313" key="2">
    <source>
        <dbReference type="Proteomes" id="UP000634136"/>
    </source>
</evidence>
<reference evidence="1" key="1">
    <citation type="submission" date="2020-09" db="EMBL/GenBank/DDBJ databases">
        <title>Genome-Enabled Discovery of Anthraquinone Biosynthesis in Senna tora.</title>
        <authorList>
            <person name="Kang S.-H."/>
            <person name="Pandey R.P."/>
            <person name="Lee C.-M."/>
            <person name="Sim J.-S."/>
            <person name="Jeong J.-T."/>
            <person name="Choi B.-S."/>
            <person name="Jung M."/>
            <person name="Ginzburg D."/>
            <person name="Zhao K."/>
            <person name="Won S.Y."/>
            <person name="Oh T.-J."/>
            <person name="Yu Y."/>
            <person name="Kim N.-H."/>
            <person name="Lee O.R."/>
            <person name="Lee T.-H."/>
            <person name="Bashyal P."/>
            <person name="Kim T.-S."/>
            <person name="Lee W.-H."/>
            <person name="Kawkins C."/>
            <person name="Kim C.-K."/>
            <person name="Kim J.S."/>
            <person name="Ahn B.O."/>
            <person name="Rhee S.Y."/>
            <person name="Sohng J.K."/>
        </authorList>
    </citation>
    <scope>NUCLEOTIDE SEQUENCE</scope>
    <source>
        <tissue evidence="1">Leaf</tissue>
    </source>
</reference>
<organism evidence="1 2">
    <name type="scientific">Senna tora</name>
    <dbReference type="NCBI Taxonomy" id="362788"/>
    <lineage>
        <taxon>Eukaryota</taxon>
        <taxon>Viridiplantae</taxon>
        <taxon>Streptophyta</taxon>
        <taxon>Embryophyta</taxon>
        <taxon>Tracheophyta</taxon>
        <taxon>Spermatophyta</taxon>
        <taxon>Magnoliopsida</taxon>
        <taxon>eudicotyledons</taxon>
        <taxon>Gunneridae</taxon>
        <taxon>Pentapetalae</taxon>
        <taxon>rosids</taxon>
        <taxon>fabids</taxon>
        <taxon>Fabales</taxon>
        <taxon>Fabaceae</taxon>
        <taxon>Caesalpinioideae</taxon>
        <taxon>Cassia clade</taxon>
        <taxon>Senna</taxon>
    </lineage>
</organism>
<keyword evidence="2" id="KW-1185">Reference proteome</keyword>
<comment type="caution">
    <text evidence="1">The sequence shown here is derived from an EMBL/GenBank/DDBJ whole genome shotgun (WGS) entry which is preliminary data.</text>
</comment>